<dbReference type="Gene3D" id="2.60.40.4070">
    <property type="match status" value="1"/>
</dbReference>
<evidence type="ECO:0000313" key="3">
    <source>
        <dbReference type="EMBL" id="MFD2571270.1"/>
    </source>
</evidence>
<comment type="caution">
    <text evidence="3">The sequence shown here is derived from an EMBL/GenBank/DDBJ whole genome shotgun (WGS) entry which is preliminary data.</text>
</comment>
<evidence type="ECO:0000256" key="1">
    <source>
        <dbReference type="SAM" id="SignalP"/>
    </source>
</evidence>
<feature type="chain" id="PRO_5045733536" evidence="1">
    <location>
        <begin position="19"/>
        <end position="176"/>
    </location>
</feature>
<evidence type="ECO:0000259" key="2">
    <source>
        <dbReference type="Pfam" id="PF18962"/>
    </source>
</evidence>
<accession>A0ABW5M2R8</accession>
<keyword evidence="1" id="KW-0732">Signal</keyword>
<sequence length="176" mass="19294">MRLLITLIGCCLTWASLAQGPQRSLHIKVSYEKAGQYLEQAVETIEAVNKIGVSSAVNYKAGRSVTMLPGFEARNGSTFTAEIKSVGGEENPLRLTAFPNPFEHSTTIEYYLPTDGKVNVWVTDVQGKVVGQLVQGEEQTAGKHQVEWKPQSAEAGIYIPMVEANRQKATSRVVKK</sequence>
<dbReference type="InterPro" id="IPR055015">
    <property type="entry name" value="GCX_COOH"/>
</dbReference>
<dbReference type="EMBL" id="JBHULN010000006">
    <property type="protein sequence ID" value="MFD2571270.1"/>
    <property type="molecule type" value="Genomic_DNA"/>
</dbReference>
<organism evidence="3 4">
    <name type="scientific">Spirosoma soli</name>
    <dbReference type="NCBI Taxonomy" id="1770529"/>
    <lineage>
        <taxon>Bacteria</taxon>
        <taxon>Pseudomonadati</taxon>
        <taxon>Bacteroidota</taxon>
        <taxon>Cytophagia</taxon>
        <taxon>Cytophagales</taxon>
        <taxon>Cytophagaceae</taxon>
        <taxon>Spirosoma</taxon>
    </lineage>
</organism>
<proteinExistence type="predicted"/>
<gene>
    <name evidence="3" type="ORF">ACFSUS_11545</name>
</gene>
<dbReference type="InterPro" id="IPR026444">
    <property type="entry name" value="Secre_tail"/>
</dbReference>
<reference evidence="4" key="1">
    <citation type="journal article" date="2019" name="Int. J. Syst. Evol. Microbiol.">
        <title>The Global Catalogue of Microorganisms (GCM) 10K type strain sequencing project: providing services to taxonomists for standard genome sequencing and annotation.</title>
        <authorList>
            <consortium name="The Broad Institute Genomics Platform"/>
            <consortium name="The Broad Institute Genome Sequencing Center for Infectious Disease"/>
            <person name="Wu L."/>
            <person name="Ma J."/>
        </authorList>
    </citation>
    <scope>NUCLEOTIDE SEQUENCE [LARGE SCALE GENOMIC DNA]</scope>
    <source>
        <strain evidence="4">KCTC 42805</strain>
    </source>
</reference>
<feature type="domain" description="Secretion system C-terminal sorting" evidence="2">
    <location>
        <begin position="98"/>
        <end position="174"/>
    </location>
</feature>
<dbReference type="RefSeq" id="WP_381522658.1">
    <property type="nucleotide sequence ID" value="NZ_JBHULN010000006.1"/>
</dbReference>
<dbReference type="Pfam" id="PF18962">
    <property type="entry name" value="Por_Secre_tail"/>
    <property type="match status" value="1"/>
</dbReference>
<name>A0ABW5M2R8_9BACT</name>
<evidence type="ECO:0000313" key="4">
    <source>
        <dbReference type="Proteomes" id="UP001597469"/>
    </source>
</evidence>
<feature type="signal peptide" evidence="1">
    <location>
        <begin position="1"/>
        <end position="18"/>
    </location>
</feature>
<keyword evidence="4" id="KW-1185">Reference proteome</keyword>
<protein>
    <submittedName>
        <fullName evidence="3">T9SS type A sorting domain-containing protein</fullName>
    </submittedName>
</protein>
<dbReference type="NCBIfam" id="TIGR04183">
    <property type="entry name" value="Por_Secre_tail"/>
    <property type="match status" value="1"/>
</dbReference>
<dbReference type="Proteomes" id="UP001597469">
    <property type="component" value="Unassembled WGS sequence"/>
</dbReference>
<dbReference type="NCBIfam" id="NF045639">
    <property type="entry name" value="GCX_COOH"/>
    <property type="match status" value="1"/>
</dbReference>